<organism evidence="2 3">
    <name type="scientific">Halonotius pteroides</name>
    <dbReference type="NCBI Taxonomy" id="268735"/>
    <lineage>
        <taxon>Archaea</taxon>
        <taxon>Methanobacteriati</taxon>
        <taxon>Methanobacteriota</taxon>
        <taxon>Stenosarchaea group</taxon>
        <taxon>Halobacteria</taxon>
        <taxon>Halobacteriales</taxon>
        <taxon>Haloferacaceae</taxon>
        <taxon>Halonotius</taxon>
    </lineage>
</organism>
<accession>A0A3A6PXU3</accession>
<gene>
    <name evidence="2" type="ORF">DP106_12885</name>
</gene>
<name>A0A3A6PXU3_9EURY</name>
<comment type="caution">
    <text evidence="2">The sequence shown here is derived from an EMBL/GenBank/DDBJ whole genome shotgun (WGS) entry which is preliminary data.</text>
</comment>
<dbReference type="EMBL" id="QMDW01000024">
    <property type="protein sequence ID" value="RJX48214.1"/>
    <property type="molecule type" value="Genomic_DNA"/>
</dbReference>
<evidence type="ECO:0000313" key="2">
    <source>
        <dbReference type="EMBL" id="RJX48214.1"/>
    </source>
</evidence>
<dbReference type="OrthoDB" id="202775at2157"/>
<keyword evidence="3" id="KW-1185">Reference proteome</keyword>
<evidence type="ECO:0000313" key="3">
    <source>
        <dbReference type="Proteomes" id="UP000281564"/>
    </source>
</evidence>
<feature type="region of interest" description="Disordered" evidence="1">
    <location>
        <begin position="139"/>
        <end position="159"/>
    </location>
</feature>
<dbReference type="RefSeq" id="WP_120085920.1">
    <property type="nucleotide sequence ID" value="NZ_QMDW01000024.1"/>
</dbReference>
<evidence type="ECO:0000256" key="1">
    <source>
        <dbReference type="SAM" id="MobiDB-lite"/>
    </source>
</evidence>
<protein>
    <submittedName>
        <fullName evidence="2">Uncharacterized protein</fullName>
    </submittedName>
</protein>
<dbReference type="AlphaFoldDB" id="A0A3A6PXU3"/>
<sequence>MTLTRRKLLTGIGGGTLTVGGIVAVGKAPWNPPQFSQYTYAAPDDDTDDQRLSIAWYERYNGTFVENHADTDDDLETTLDPDGGPGYTKEATFVTDASGPVIAVQNVLPGDTGVVVVGLEVVADPAEPLDVWLRAEVTDDSENGINGPEQVEGDTTSNDGELDELATVEIWRDGSPFGSCNGKKEFDESLESPLVAPAPVAEAFSPTTNVGADAGLLAFDCLDPGTLRCVALRWAVPANTGNEAQGDSLGFDFSFGGGPCGEDSPFTGGGSQ</sequence>
<proteinExistence type="predicted"/>
<reference evidence="2 3" key="1">
    <citation type="submission" date="2018-06" db="EMBL/GenBank/DDBJ databases">
        <title>Halonotius sp. F13-13 a new haloarchaeeon isolated from a solar saltern from Isla Cristina, Huelva, Spain.</title>
        <authorList>
            <person name="Duran-Viseras A."/>
            <person name="Sanchez-Porro C."/>
            <person name="Ventosa A."/>
        </authorList>
    </citation>
    <scope>NUCLEOTIDE SEQUENCE [LARGE SCALE GENOMIC DNA]</scope>
    <source>
        <strain evidence="2 3">CECT 7525</strain>
    </source>
</reference>
<dbReference type="Proteomes" id="UP000281564">
    <property type="component" value="Unassembled WGS sequence"/>
</dbReference>